<dbReference type="PROSITE" id="PS51257">
    <property type="entry name" value="PROKAR_LIPOPROTEIN"/>
    <property type="match status" value="1"/>
</dbReference>
<evidence type="ECO:0000256" key="4">
    <source>
        <dbReference type="ARBA" id="ARBA00023136"/>
    </source>
</evidence>
<reference evidence="8 9" key="1">
    <citation type="submission" date="2009-10" db="EMBL/GenBank/DDBJ databases">
        <authorList>
            <person name="Qin X."/>
            <person name="Bachman B."/>
            <person name="Battles P."/>
            <person name="Bell A."/>
            <person name="Bess C."/>
            <person name="Bickham C."/>
            <person name="Chaboub L."/>
            <person name="Chen D."/>
            <person name="Coyle M."/>
            <person name="Deiros D.R."/>
            <person name="Dinh H."/>
            <person name="Forbes L."/>
            <person name="Fowler G."/>
            <person name="Francisco L."/>
            <person name="Fu Q."/>
            <person name="Gubbala S."/>
            <person name="Hale W."/>
            <person name="Han Y."/>
            <person name="Hemphill L."/>
            <person name="Highlander S.K."/>
            <person name="Hirani K."/>
            <person name="Hogues M."/>
            <person name="Jackson L."/>
            <person name="Jakkamsetti A."/>
            <person name="Javaid M."/>
            <person name="Jiang H."/>
            <person name="Korchina V."/>
            <person name="Kovar C."/>
            <person name="Lara F."/>
            <person name="Lee S."/>
            <person name="Mata R."/>
            <person name="Mathew T."/>
            <person name="Moen C."/>
            <person name="Morales K."/>
            <person name="Munidasa M."/>
            <person name="Nazareth L."/>
            <person name="Ngo R."/>
            <person name="Nguyen L."/>
            <person name="Okwuonu G."/>
            <person name="Ongeri F."/>
            <person name="Patil S."/>
            <person name="Petrosino J."/>
            <person name="Pham C."/>
            <person name="Pham P."/>
            <person name="Pu L.-L."/>
            <person name="Puazo M."/>
            <person name="Raj R."/>
            <person name="Reid J."/>
            <person name="Rouhana J."/>
            <person name="Saada N."/>
            <person name="Shang Y."/>
            <person name="Simmons D."/>
            <person name="Thornton R."/>
            <person name="Warren J."/>
            <person name="Weissenberger G."/>
            <person name="Zhang J."/>
            <person name="Zhang L."/>
            <person name="Zhou C."/>
            <person name="Zhu D."/>
            <person name="Muzny D."/>
            <person name="Worley K."/>
            <person name="Gibbs R."/>
        </authorList>
    </citation>
    <scope>NUCLEOTIDE SEQUENCE [LARGE SCALE GENOMIC DNA]</scope>
    <source>
        <strain evidence="8 9">DSM 17361</strain>
    </source>
</reference>
<evidence type="ECO:0000259" key="7">
    <source>
        <dbReference type="Pfam" id="PF14322"/>
    </source>
</evidence>
<comment type="subcellular location">
    <subcellularLocation>
        <location evidence="1">Cell outer membrane</location>
    </subcellularLocation>
</comment>
<dbReference type="Pfam" id="PF07980">
    <property type="entry name" value="SusD_RagB"/>
    <property type="match status" value="1"/>
</dbReference>
<evidence type="ECO:0000313" key="8">
    <source>
        <dbReference type="EMBL" id="EFA44278.1"/>
    </source>
</evidence>
<evidence type="ECO:0000256" key="5">
    <source>
        <dbReference type="ARBA" id="ARBA00023237"/>
    </source>
</evidence>
<keyword evidence="9" id="KW-1185">Reference proteome</keyword>
<dbReference type="InterPro" id="IPR033985">
    <property type="entry name" value="SusD-like_N"/>
</dbReference>
<evidence type="ECO:0000313" key="9">
    <source>
        <dbReference type="Proteomes" id="UP000003160"/>
    </source>
</evidence>
<dbReference type="Proteomes" id="UP000003160">
    <property type="component" value="Unassembled WGS sequence"/>
</dbReference>
<dbReference type="Pfam" id="PF14322">
    <property type="entry name" value="SusD-like_3"/>
    <property type="match status" value="1"/>
</dbReference>
<feature type="domain" description="SusD-like N-terminal" evidence="7">
    <location>
        <begin position="22"/>
        <end position="209"/>
    </location>
</feature>
<keyword evidence="3" id="KW-0732">Signal</keyword>
<gene>
    <name evidence="8" type="ORF">HMPREF0645_1282</name>
</gene>
<comment type="caution">
    <text evidence="8">The sequence shown here is derived from an EMBL/GenBank/DDBJ whole genome shotgun (WGS) entry which is preliminary data.</text>
</comment>
<keyword evidence="4" id="KW-0472">Membrane</keyword>
<dbReference type="eggNOG" id="COG0457">
    <property type="taxonomic scope" value="Bacteria"/>
</dbReference>
<dbReference type="GO" id="GO:0009279">
    <property type="term" value="C:cell outer membrane"/>
    <property type="evidence" value="ECO:0007669"/>
    <property type="project" value="UniProtKB-SubCell"/>
</dbReference>
<dbReference type="InterPro" id="IPR012944">
    <property type="entry name" value="SusD_RagB_dom"/>
</dbReference>
<dbReference type="Gene3D" id="1.25.40.390">
    <property type="match status" value="1"/>
</dbReference>
<comment type="similarity">
    <text evidence="2">Belongs to the SusD family.</text>
</comment>
<accession>D1PWE7</accession>
<dbReference type="HOGENOM" id="CLU_015553_0_1_10"/>
<evidence type="ECO:0000259" key="6">
    <source>
        <dbReference type="Pfam" id="PF07980"/>
    </source>
</evidence>
<dbReference type="EMBL" id="ACKS01000056">
    <property type="protein sequence ID" value="EFA44278.1"/>
    <property type="molecule type" value="Genomic_DNA"/>
</dbReference>
<proteinExistence type="inferred from homology"/>
<evidence type="ECO:0000256" key="3">
    <source>
        <dbReference type="ARBA" id="ARBA00022729"/>
    </source>
</evidence>
<name>D1PWE7_9BACT</name>
<dbReference type="RefSeq" id="WP_007173386.1">
    <property type="nucleotide sequence ID" value="NZ_GG704780.1"/>
</dbReference>
<evidence type="ECO:0000256" key="1">
    <source>
        <dbReference type="ARBA" id="ARBA00004442"/>
    </source>
</evidence>
<dbReference type="SUPFAM" id="SSF48452">
    <property type="entry name" value="TPR-like"/>
    <property type="match status" value="1"/>
</dbReference>
<evidence type="ECO:0000256" key="2">
    <source>
        <dbReference type="ARBA" id="ARBA00006275"/>
    </source>
</evidence>
<dbReference type="InterPro" id="IPR011990">
    <property type="entry name" value="TPR-like_helical_dom_sf"/>
</dbReference>
<feature type="domain" description="RagB/SusD" evidence="6">
    <location>
        <begin position="277"/>
        <end position="590"/>
    </location>
</feature>
<protein>
    <submittedName>
        <fullName evidence="8">SusD family protein</fullName>
    </submittedName>
</protein>
<organism evidence="8 9">
    <name type="scientific">Hallella bergensis DSM 17361</name>
    <dbReference type="NCBI Taxonomy" id="585502"/>
    <lineage>
        <taxon>Bacteria</taxon>
        <taxon>Pseudomonadati</taxon>
        <taxon>Bacteroidota</taxon>
        <taxon>Bacteroidia</taxon>
        <taxon>Bacteroidales</taxon>
        <taxon>Prevotellaceae</taxon>
        <taxon>Hallella</taxon>
    </lineage>
</organism>
<sequence length="592" mass="67945">MKNKLFLALGFLAIAFTSCDDYLTREPYSKIDSEKFFANEDELKIYANGLYVTFMPTAAGLSLGNTTADNIAVSSCETFLHPDFDVDKQGGWTWSTWHDLFRCNYFLEHINKAAGVVSPTILDHYRGVARFWRAWFYFGMVKTYSNVPWYSNTIAQNDSLQLYKQRDSRELVMDSVLADLDYACAHLQTAKSYLITKYVALAFKSRVCLYEGTFRKYHQTNPATGQPWTENGSSARYLRECVKASEALIDSKAYSIVSGDSDSYRSLFNQESPKTQEIILAREYSSQFAVTHNVTQSFVSAGNDSKRWSPTQEFINTYLKRDGSRFTDQPSYDQLSFADNCKNRDWRLAQTVITPAYQKKVSQKMQHYSPNWNITLSGYQIIKFNLDDTFYETTGRGINSFPVLRYAEVLLNEAEAKAELGEMTEGLWNKTIRPIRERAGVDGKIPVDADPYLIAYYHNKCTDKWLLEIRRERAIELFMEGGNLRYNDLMRWNEGEMLMNHWSSIYIGKKGKPIDSDGDGKVDLAVVDKVPSKKVSGVYYVNLSKSPFYQWKDGRLHIANDASWTDNKYVHPIPRAALVKNPALGQNYGWDK</sequence>
<dbReference type="AlphaFoldDB" id="D1PWE7"/>
<dbReference type="OrthoDB" id="5694214at2"/>
<keyword evidence="5" id="KW-0998">Cell outer membrane</keyword>